<evidence type="ECO:0000256" key="3">
    <source>
        <dbReference type="PIRSR" id="PIRSR000149-1"/>
    </source>
</evidence>
<dbReference type="GO" id="GO:0016620">
    <property type="term" value="F:oxidoreductase activity, acting on the aldehyde or oxo group of donors, NAD or NADP as acceptor"/>
    <property type="evidence" value="ECO:0007669"/>
    <property type="project" value="InterPro"/>
</dbReference>
<feature type="domain" description="Glyceraldehyde 3-phosphate dehydrogenase NAD(P) binding" evidence="7">
    <location>
        <begin position="3"/>
        <end position="155"/>
    </location>
</feature>
<evidence type="ECO:0000259" key="7">
    <source>
        <dbReference type="SMART" id="SM00846"/>
    </source>
</evidence>
<dbReference type="PANTHER" id="PTHR43148">
    <property type="entry name" value="GLYCERALDEHYDE-3-PHOSPHATE DEHYDROGENASE 2"/>
    <property type="match status" value="1"/>
</dbReference>
<dbReference type="PIRSF" id="PIRSF000149">
    <property type="entry name" value="GAP_DH"/>
    <property type="match status" value="1"/>
</dbReference>
<organism evidence="8 9">
    <name type="scientific">Candidatus Pantoea edessiphila</name>
    <dbReference type="NCBI Taxonomy" id="2044610"/>
    <lineage>
        <taxon>Bacteria</taxon>
        <taxon>Pseudomonadati</taxon>
        <taxon>Pseudomonadota</taxon>
        <taxon>Gammaproteobacteria</taxon>
        <taxon>Enterobacterales</taxon>
        <taxon>Erwiniaceae</taxon>
        <taxon>Pantoea</taxon>
    </lineage>
</organism>
<dbReference type="FunFam" id="3.40.50.720:FF:000001">
    <property type="entry name" value="Glyceraldehyde-3-phosphate dehydrogenase"/>
    <property type="match status" value="1"/>
</dbReference>
<name>A0A2P5SZL8_9GAMM</name>
<accession>A0A2P5SZL8</accession>
<evidence type="ECO:0000313" key="9">
    <source>
        <dbReference type="Proteomes" id="UP000296153"/>
    </source>
</evidence>
<feature type="site" description="Activates thiol group during catalysis" evidence="5">
    <location>
        <position position="182"/>
    </location>
</feature>
<evidence type="ECO:0000256" key="5">
    <source>
        <dbReference type="PIRSR" id="PIRSR000149-4"/>
    </source>
</evidence>
<dbReference type="AlphaFoldDB" id="A0A2P5SZL8"/>
<keyword evidence="2" id="KW-0560">Oxidoreductase</keyword>
<feature type="binding site" evidence="4">
    <location>
        <position position="318"/>
    </location>
    <ligand>
        <name>NAD(+)</name>
        <dbReference type="ChEBI" id="CHEBI:57540"/>
    </ligand>
</feature>
<dbReference type="GO" id="GO:0072524">
    <property type="term" value="P:pyridine-containing compound metabolic process"/>
    <property type="evidence" value="ECO:0007669"/>
    <property type="project" value="UniProtKB-ARBA"/>
</dbReference>
<keyword evidence="4" id="KW-0520">NAD</keyword>
<evidence type="ECO:0000256" key="1">
    <source>
        <dbReference type="ARBA" id="ARBA00011881"/>
    </source>
</evidence>
<dbReference type="InterPro" id="IPR020831">
    <property type="entry name" value="GlycerAld/Erythrose_P_DH"/>
</dbReference>
<protein>
    <submittedName>
        <fullName evidence="8">Erythrose-4-phosphate dehydrogenase</fullName>
    </submittedName>
</protein>
<comment type="similarity">
    <text evidence="6">Belongs to the glyceraldehyde-3-phosphate dehydrogenase family.</text>
</comment>
<evidence type="ECO:0000256" key="2">
    <source>
        <dbReference type="ARBA" id="ARBA00023002"/>
    </source>
</evidence>
<dbReference type="Gene3D" id="3.30.360.10">
    <property type="entry name" value="Dihydrodipicolinate Reductase, domain 2"/>
    <property type="match status" value="1"/>
</dbReference>
<dbReference type="Gene3D" id="3.40.50.720">
    <property type="entry name" value="NAD(P)-binding Rossmann-like Domain"/>
    <property type="match status" value="1"/>
</dbReference>
<dbReference type="NCBIfam" id="NF010058">
    <property type="entry name" value="PRK13535.1"/>
    <property type="match status" value="1"/>
</dbReference>
<feature type="binding site" evidence="4">
    <location>
        <begin position="12"/>
        <end position="13"/>
    </location>
    <ligand>
        <name>NAD(+)</name>
        <dbReference type="ChEBI" id="CHEBI:57540"/>
    </ligand>
</feature>
<evidence type="ECO:0000256" key="4">
    <source>
        <dbReference type="PIRSR" id="PIRSR000149-3"/>
    </source>
</evidence>
<dbReference type="SUPFAM" id="SSF55347">
    <property type="entry name" value="Glyceraldehyde-3-phosphate dehydrogenase-like, C-terminal domain"/>
    <property type="match status" value="1"/>
</dbReference>
<comment type="caution">
    <text evidence="8">The sequence shown here is derived from an EMBL/GenBank/DDBJ whole genome shotgun (WGS) entry which is preliminary data.</text>
</comment>
<dbReference type="InterPro" id="IPR020829">
    <property type="entry name" value="GlycerAld_3-P_DH_cat"/>
</dbReference>
<dbReference type="RefSeq" id="WP_136131187.1">
    <property type="nucleotide sequence ID" value="NZ_PDKT01000004.1"/>
</dbReference>
<feature type="active site" description="Nucleophile" evidence="3">
    <location>
        <position position="155"/>
    </location>
</feature>
<comment type="subunit">
    <text evidence="1">Homotetramer.</text>
</comment>
<dbReference type="GO" id="GO:0051287">
    <property type="term" value="F:NAD binding"/>
    <property type="evidence" value="ECO:0007669"/>
    <property type="project" value="InterPro"/>
</dbReference>
<dbReference type="InterPro" id="IPR020828">
    <property type="entry name" value="GlycerAld_3-P_DH_NAD(P)-bd"/>
</dbReference>
<dbReference type="Pfam" id="PF02800">
    <property type="entry name" value="Gp_dh_C"/>
    <property type="match status" value="1"/>
</dbReference>
<gene>
    <name evidence="8" type="ORF">CRV12_03020</name>
</gene>
<evidence type="ECO:0000313" key="8">
    <source>
        <dbReference type="EMBL" id="PPI87784.1"/>
    </source>
</evidence>
<dbReference type="EMBL" id="PDKT01000004">
    <property type="protein sequence ID" value="PPI87784.1"/>
    <property type="molecule type" value="Genomic_DNA"/>
</dbReference>
<dbReference type="Proteomes" id="UP000296153">
    <property type="component" value="Unassembled WGS sequence"/>
</dbReference>
<dbReference type="OrthoDB" id="9803304at2"/>
<evidence type="ECO:0000256" key="6">
    <source>
        <dbReference type="RuleBase" id="RU000397"/>
    </source>
</evidence>
<dbReference type="SUPFAM" id="SSF51735">
    <property type="entry name" value="NAD(P)-binding Rossmann-fold domains"/>
    <property type="match status" value="1"/>
</dbReference>
<dbReference type="InterPro" id="IPR036291">
    <property type="entry name" value="NAD(P)-bd_dom_sf"/>
</dbReference>
<dbReference type="PRINTS" id="PR00078">
    <property type="entry name" value="G3PDHDRGNASE"/>
</dbReference>
<reference evidence="8 9" key="1">
    <citation type="journal article" date="2018" name="Genome Biol. Evol.">
        <title>Cladogenesis and Genomic Streamlining in Extracellular Endosymbionts of Tropical Stink Bugs.</title>
        <authorList>
            <person name="Otero-Bravo A."/>
            <person name="Goffredi S."/>
            <person name="Sabree Z.L."/>
        </authorList>
    </citation>
    <scope>NUCLEOTIDE SEQUENCE [LARGE SCALE GENOMIC DNA]</scope>
    <source>
        <strain evidence="8 9">SoEE</strain>
    </source>
</reference>
<keyword evidence="4" id="KW-0547">Nucleotide-binding</keyword>
<dbReference type="Pfam" id="PF00044">
    <property type="entry name" value="Gp_dh_N"/>
    <property type="match status" value="1"/>
</dbReference>
<proteinExistence type="inferred from homology"/>
<dbReference type="SMART" id="SM00846">
    <property type="entry name" value="Gp_dh_N"/>
    <property type="match status" value="1"/>
</dbReference>
<sequence length="339" mass="38248">MIYRIAINGFGRIGRNIIRALYETNRHNKIQIVAINEIANSIAMAHLLKYDSTHGIFPYDVYQKKDTIWVNKEAIKIFHYNEISKLPWRKLDIDIVLDCTGIYGSRKDGEAHLKSGAKKVLFCHPGFDDLDNTIIFGINEKTITSRHRIVSNGSCTTNCVIPVIKLLDDELGIKFGTITTIHSSMHDQKVTDIYHSDLRLSRSANQSIIPINTYLEKSISKILPKFNNCFKAISIRVPIVNVTAIDLNILVSKSTNFTQVNTLLKHAAQGSLRGIIEYNDLPLVSIDFNHNSHSVIIDGTQTKVSGCHLIKNLLWCDNEWGFSNRMIDTAIYMALSGFS</sequence>